<feature type="compositionally biased region" description="Basic and acidic residues" evidence="1">
    <location>
        <begin position="166"/>
        <end position="177"/>
    </location>
</feature>
<dbReference type="CTD" id="20320125"/>
<feature type="region of interest" description="Disordered" evidence="1">
    <location>
        <begin position="1642"/>
        <end position="1744"/>
    </location>
</feature>
<feature type="region of interest" description="Disordered" evidence="1">
    <location>
        <begin position="604"/>
        <end position="626"/>
    </location>
</feature>
<dbReference type="RefSeq" id="XP_009169354.1">
    <property type="nucleotide sequence ID" value="XM_009171090.1"/>
</dbReference>
<evidence type="ECO:0000313" key="3">
    <source>
        <dbReference type="Proteomes" id="UP000054324"/>
    </source>
</evidence>
<feature type="region of interest" description="Disordered" evidence="1">
    <location>
        <begin position="1482"/>
        <end position="1501"/>
    </location>
</feature>
<feature type="compositionally biased region" description="Polar residues" evidence="1">
    <location>
        <begin position="215"/>
        <end position="226"/>
    </location>
</feature>
<protein>
    <submittedName>
        <fullName evidence="2">Uncharacterized protein</fullName>
    </submittedName>
</protein>
<feature type="region of interest" description="Disordered" evidence="1">
    <location>
        <begin position="399"/>
        <end position="445"/>
    </location>
</feature>
<dbReference type="GeneID" id="20320125"/>
<feature type="compositionally biased region" description="Basic and acidic residues" evidence="1">
    <location>
        <begin position="1535"/>
        <end position="1548"/>
    </location>
</feature>
<feature type="compositionally biased region" description="Polar residues" evidence="1">
    <location>
        <begin position="1714"/>
        <end position="1726"/>
    </location>
</feature>
<feature type="compositionally biased region" description="Polar residues" evidence="1">
    <location>
        <begin position="1662"/>
        <end position="1679"/>
    </location>
</feature>
<dbReference type="OrthoDB" id="6254558at2759"/>
<feature type="region of interest" description="Disordered" evidence="1">
    <location>
        <begin position="1114"/>
        <end position="1134"/>
    </location>
</feature>
<organism evidence="2 3">
    <name type="scientific">Opisthorchis viverrini</name>
    <name type="common">Southeast Asian liver fluke</name>
    <dbReference type="NCBI Taxonomy" id="6198"/>
    <lineage>
        <taxon>Eukaryota</taxon>
        <taxon>Metazoa</taxon>
        <taxon>Spiralia</taxon>
        <taxon>Lophotrochozoa</taxon>
        <taxon>Platyhelminthes</taxon>
        <taxon>Trematoda</taxon>
        <taxon>Digenea</taxon>
        <taxon>Opisthorchiida</taxon>
        <taxon>Opisthorchiata</taxon>
        <taxon>Opisthorchiidae</taxon>
        <taxon>Opisthorchis</taxon>
    </lineage>
</organism>
<feature type="region of interest" description="Disordered" evidence="1">
    <location>
        <begin position="1511"/>
        <end position="1548"/>
    </location>
</feature>
<feature type="compositionally biased region" description="Basic and acidic residues" evidence="1">
    <location>
        <begin position="1727"/>
        <end position="1739"/>
    </location>
</feature>
<feature type="region of interest" description="Disordered" evidence="1">
    <location>
        <begin position="1408"/>
        <end position="1464"/>
    </location>
</feature>
<feature type="compositionally biased region" description="Basic and acidic residues" evidence="1">
    <location>
        <begin position="416"/>
        <end position="431"/>
    </location>
</feature>
<feature type="region of interest" description="Disordered" evidence="1">
    <location>
        <begin position="990"/>
        <end position="1010"/>
    </location>
</feature>
<feature type="region of interest" description="Disordered" evidence="1">
    <location>
        <begin position="1968"/>
        <end position="2001"/>
    </location>
</feature>
<feature type="compositionally biased region" description="Basic and acidic residues" evidence="1">
    <location>
        <begin position="200"/>
        <end position="212"/>
    </location>
</feature>
<feature type="region of interest" description="Disordered" evidence="1">
    <location>
        <begin position="198"/>
        <end position="226"/>
    </location>
</feature>
<evidence type="ECO:0000256" key="1">
    <source>
        <dbReference type="SAM" id="MobiDB-lite"/>
    </source>
</evidence>
<reference evidence="2 3" key="1">
    <citation type="submission" date="2013-11" db="EMBL/GenBank/DDBJ databases">
        <title>Opisthorchis viverrini - life in the bile duct.</title>
        <authorList>
            <person name="Young N.D."/>
            <person name="Nagarajan N."/>
            <person name="Lin S.J."/>
            <person name="Korhonen P.K."/>
            <person name="Jex A.R."/>
            <person name="Hall R.S."/>
            <person name="Safavi-Hemami H."/>
            <person name="Kaewkong W."/>
            <person name="Bertrand D."/>
            <person name="Gao S."/>
            <person name="Seet Q."/>
            <person name="Wongkham S."/>
            <person name="Teh B.T."/>
            <person name="Wongkham C."/>
            <person name="Intapan P.M."/>
            <person name="Maleewong W."/>
            <person name="Yang X."/>
            <person name="Hu M."/>
            <person name="Wang Z."/>
            <person name="Hofmann A."/>
            <person name="Sternberg P.W."/>
            <person name="Tan P."/>
            <person name="Wang J."/>
            <person name="Gasser R.B."/>
        </authorList>
    </citation>
    <scope>NUCLEOTIDE SEQUENCE [LARGE SCALE GENOMIC DNA]</scope>
</reference>
<dbReference type="KEGG" id="ovi:T265_05943"/>
<accession>A0A074ZU10</accession>
<dbReference type="Proteomes" id="UP000054324">
    <property type="component" value="Unassembled WGS sequence"/>
</dbReference>
<feature type="compositionally biased region" description="Basic and acidic residues" evidence="1">
    <location>
        <begin position="250"/>
        <end position="268"/>
    </location>
</feature>
<evidence type="ECO:0000313" key="2">
    <source>
        <dbReference type="EMBL" id="KER26885.1"/>
    </source>
</evidence>
<gene>
    <name evidence="2" type="ORF">T265_05943</name>
</gene>
<feature type="compositionally biased region" description="Polar residues" evidence="1">
    <location>
        <begin position="399"/>
        <end position="414"/>
    </location>
</feature>
<feature type="compositionally biased region" description="Basic and acidic residues" evidence="1">
    <location>
        <begin position="1981"/>
        <end position="1990"/>
    </location>
</feature>
<feature type="compositionally biased region" description="Basic and acidic residues" evidence="1">
    <location>
        <begin position="1487"/>
        <end position="1499"/>
    </location>
</feature>
<feature type="compositionally biased region" description="Polar residues" evidence="1">
    <location>
        <begin position="1991"/>
        <end position="2001"/>
    </location>
</feature>
<keyword evidence="3" id="KW-1185">Reference proteome</keyword>
<feature type="compositionally biased region" description="Low complexity" evidence="1">
    <location>
        <begin position="1444"/>
        <end position="1454"/>
    </location>
</feature>
<sequence length="2385" mass="266104">MVGFKLIRHKHPMYDISGESLQIELGDRETPEEIELQELSTWFKHTDRNRAEHTHFLRRPRSCNAHVSQPGKYHDSKMGLAGYTMVLDADICDLSIADFIRGVRFPQRNTSLKHTTETLRSEVYCPKQNTYSGTEKPHVCRLPSLFEHSDLLLYNENEKVIGEAIPNRRGDQEHEPNSHLSETSESLAHLTGGFGLYSSKELDSDADSHTDSPDSEQSLTTSQSINLGLRKVHSALSWSSSNSESISHSRRGDRPRPLSADSKHVRSTRERRKRTNKSDAIVVLNWLRKGGKFEEDYNTQAVKAARKFPSLSLINPERIWRAKSADLTRRATSHSSVSKSSIRSSIGNICRPYKRAPDTQSDSYLAKILQEGYCSEPILKPEQRDQVIRLERSSLRQWLPSSPSGVLSPHTGSRSPRFDKNSESFGKDRSQMTRGRNQSVKRRDALSRIKSKTDTLIKGLKKCGSLATQSRCLKKQNSKLVGGQGRATARSHRSPSVVQGLLRATSRLTVERNEEMQYPVVDSQVVGSVHIPAVSSNPLPSDSISVSPLRVNDTPQAYPLGTMIPRVSEVSIKEEKGEGTFYHAVHVTHPQSLAMGEVWKLTDSQQSERTVPSNLPQNKTSSSPSCRINSVIESKPEDHRFQPIRTVPSMKNIYEKTTRAGAPPNRKQTNKQTGDMLQANTETTNALLHLPREDESNKVQFPSIKIPHISGVQLRSPNHSPSWYSENSMQERWPIFFSFDEGLFSRLGRTDSLSSAQGAHEIVNEIELPHEETCPKTPTDRKKEYKRTLRMKRMQDPLTTPENTMESLVGFEPDTAANIVERKERQPGGIQPESHRLNGFDTSIDIKKPPFKHKPPSEHTLTITEPCVYKEQMDETRSEEDDTKGQQTTSEGSSENSADLLAREALGGTRITEGTRQPVIRINEFDAQHIPGLYFGPRRDLSSGETHVPPITARPPSPQASHGFEDGTDSDLTEPRKLCCFKKEPLTKRGDTTAPHGAPMAATLPGARVTQKDLPLMQKYDNGRITGKRTHSDFSRRGCSDCFGKNIPTKRTSVDVPLRSPVATTTAQVNRASKGPSPSQKHHVKQTTELNSYPLDMDQPVALLSPRPVPYVQRKQVTPKPTEKDTSPASNFIENTTDVADSNFDGIPEYKRVNNFKELQKPSKAYDQYFPEADALPRRLDLYRDDPKLFPGLDWCDDDSMQERFPVFLSLEEDYFGQLDELESVKTPQTVRTSICDNELLQAKINPRIHARLAAPRKAQHKGRMMQDISSASESTSGILVSARPFCWETVNPTVINDASEVIDRSGTHQSADSPANSGLWQRELEEASEQLGNQHDDHPPTKTSGPSLQRLAEKCQFVSRYTQTDHVCIIECKCREMGIVSSNEGSSNEVELAVGEQSKPVRYNVETNYNARLKPQSKSNKGSAGSTDGRLKQNQPTSNNETVVPVASVSPSSQKVADQTEVCTDSDLTGPRKLWCFSTNKPTKRTSKDVPMDHKETDIPDGLSLLQKDRTKQSDQMMQEQPTVPSGPSHKGHRLGETPRKRESHHTDLNLTLGSVHSIKKPEMPNEVEAYQTYPRVTPRLNLFHDDGMQDGYPKRISRYTQADFGCIANCGCTKQGPGAPNLGCMENTKSDLEKKTKNIVHQPDRIKNDVTQIAEERVTNPLSKTYESYQHGSSNLRRASRSTNRKQDTAPPEGQSLQRRSSSRKQPPVPAAQQQRTSTKTPNKTVDRVEQRRESQKKVIRHPINSKTITDAPVLSADSIKKPFGSMKETSALAVTNEAANLLHNSGKISHNRVLPNSVEQISDRPGEFSPPLAPNGTPLYPLSMDQNVKFQQLPLSSSDPGRPCLPIDKLAFTYMPLTNALMFQPPTGEALTWTIHSQPLHSVPYSTALVLGEQVKPESSRVFELQPVCLMSCCGQPRHLSPITVSPFANTAPITVEDVRAMNRTDDLNVCPLHLKLNESAFKAPENVLQHRSPSQDITKDGPRDPRTSVQTRSPVSSTVRATGCLPFLSKLTSCNPTSQRNNPKVDISNTARQSAALTSAASTQKADFFFDTNDGQLLASISLDENAEKLYHLKHQLPMQAFSSDRMNPQNKLSFNSTSRVKIDVGHQTAGVSTNQIKMSPSQPTVPGVNDDQKHEANSHVAATRNEHRESAVQLDGIRGVMGVQLIPVGYISGFTYPSPVRAIWLSTPPACCHRCCVSTRGMDTRCDSSVQPVCHYSRAGPGSTSTDLVLKREQPCRKCHCNPSQRPVSSTPHQTAVIPIHINGNPQQDGATEVLGSVFSFDTTNVQPDFRFCPDYQRPNEDSVIVIPRVHGEFRKTDRTGFAQDALVYVTCGKECRNKRHYTRKNYGDYRECCQCCKRVPHRCRPPSCPAFNYILVVRQ</sequence>
<feature type="compositionally biased region" description="Polar residues" evidence="1">
    <location>
        <begin position="1515"/>
        <end position="1527"/>
    </location>
</feature>
<feature type="compositionally biased region" description="Basic and acidic residues" evidence="1">
    <location>
        <begin position="1642"/>
        <end position="1660"/>
    </location>
</feature>
<feature type="compositionally biased region" description="Basic and acidic residues" evidence="1">
    <location>
        <begin position="833"/>
        <end position="848"/>
    </location>
</feature>
<feature type="region of interest" description="Disordered" evidence="1">
    <location>
        <begin position="166"/>
        <end position="185"/>
    </location>
</feature>
<feature type="region of interest" description="Disordered" evidence="1">
    <location>
        <begin position="823"/>
        <end position="898"/>
    </location>
</feature>
<feature type="compositionally biased region" description="Polar residues" evidence="1">
    <location>
        <begin position="1455"/>
        <end position="1464"/>
    </location>
</feature>
<feature type="region of interest" description="Disordered" evidence="1">
    <location>
        <begin position="240"/>
        <end position="276"/>
    </location>
</feature>
<dbReference type="EMBL" id="KL596736">
    <property type="protein sequence ID" value="KER26885.1"/>
    <property type="molecule type" value="Genomic_DNA"/>
</dbReference>
<feature type="compositionally biased region" description="Polar residues" evidence="1">
    <location>
        <begin position="1408"/>
        <end position="1443"/>
    </location>
</feature>
<feature type="compositionally biased region" description="Polar residues" evidence="1">
    <location>
        <begin position="885"/>
        <end position="897"/>
    </location>
</feature>
<name>A0A074ZU10_OPIVI</name>
<feature type="compositionally biased region" description="Polar residues" evidence="1">
    <location>
        <begin position="1064"/>
        <end position="1079"/>
    </location>
</feature>
<feature type="region of interest" description="Disordered" evidence="1">
    <location>
        <begin position="2121"/>
        <end position="2150"/>
    </location>
</feature>
<feature type="region of interest" description="Disordered" evidence="1">
    <location>
        <begin position="1064"/>
        <end position="1086"/>
    </location>
</feature>
<feature type="region of interest" description="Disordered" evidence="1">
    <location>
        <begin position="1328"/>
        <end position="1348"/>
    </location>
</feature>
<proteinExistence type="predicted"/>